<accession>G4T637</accession>
<name>G4T637_SERID</name>
<dbReference type="EMBL" id="CAFZ01000005">
    <property type="protein sequence ID" value="CCA66771.1"/>
    <property type="molecule type" value="Genomic_DNA"/>
</dbReference>
<dbReference type="AlphaFoldDB" id="G4T637"/>
<organism evidence="1 2">
    <name type="scientific">Serendipita indica (strain DSM 11827)</name>
    <name type="common">Root endophyte fungus</name>
    <name type="synonym">Piriformospora indica</name>
    <dbReference type="NCBI Taxonomy" id="1109443"/>
    <lineage>
        <taxon>Eukaryota</taxon>
        <taxon>Fungi</taxon>
        <taxon>Dikarya</taxon>
        <taxon>Basidiomycota</taxon>
        <taxon>Agaricomycotina</taxon>
        <taxon>Agaricomycetes</taxon>
        <taxon>Sebacinales</taxon>
        <taxon>Serendipitaceae</taxon>
        <taxon>Serendipita</taxon>
    </lineage>
</organism>
<reference evidence="1 2" key="1">
    <citation type="journal article" date="2011" name="PLoS Pathog.">
        <title>Endophytic Life Strategies Decoded by Genome and Transcriptome Analyses of the Mutualistic Root Symbiont Piriformospora indica.</title>
        <authorList>
            <person name="Zuccaro A."/>
            <person name="Lahrmann U."/>
            <person name="Guldener U."/>
            <person name="Langen G."/>
            <person name="Pfiffi S."/>
            <person name="Biedenkopf D."/>
            <person name="Wong P."/>
            <person name="Samans B."/>
            <person name="Grimm C."/>
            <person name="Basiewicz M."/>
            <person name="Murat C."/>
            <person name="Martin F."/>
            <person name="Kogel K.H."/>
        </authorList>
    </citation>
    <scope>NUCLEOTIDE SEQUENCE [LARGE SCALE GENOMIC DNA]</scope>
    <source>
        <strain evidence="1 2">DSM 11827</strain>
    </source>
</reference>
<dbReference type="InParanoid" id="G4T637"/>
<dbReference type="HOGENOM" id="CLU_1300127_0_0_1"/>
<proteinExistence type="predicted"/>
<protein>
    <submittedName>
        <fullName evidence="1">Uncharacterized protein</fullName>
    </submittedName>
</protein>
<evidence type="ECO:0000313" key="1">
    <source>
        <dbReference type="EMBL" id="CCA66771.1"/>
    </source>
</evidence>
<sequence>MLVLVDLTMGFPSLWRRSPMMSPYTINCTTLADADHGKGNLTLSSLLDDSYTYALLQAGPSTDGRGHPLLNIANDPTFPAVEFQECNSTFMGYESNQTDNAGNTLFYGHLVLNRNGKQSCATRDMGSNVIWTVCDTHDGPPQMRQYWKLTTNTSSSDPAMVDFVGRPEDELLPFRSEPTLYTVNGTVAVRETHFPFGSAELPLYQIYLSFTN</sequence>
<evidence type="ECO:0000313" key="2">
    <source>
        <dbReference type="Proteomes" id="UP000007148"/>
    </source>
</evidence>
<dbReference type="Proteomes" id="UP000007148">
    <property type="component" value="Unassembled WGS sequence"/>
</dbReference>
<gene>
    <name evidence="1" type="ORF">PIIN_00451</name>
</gene>
<comment type="caution">
    <text evidence="1">The sequence shown here is derived from an EMBL/GenBank/DDBJ whole genome shotgun (WGS) entry which is preliminary data.</text>
</comment>
<keyword evidence="2" id="KW-1185">Reference proteome</keyword>